<dbReference type="PROSITE" id="PS50055">
    <property type="entry name" value="TYR_PHOSPHATASE_PTP"/>
    <property type="match status" value="1"/>
</dbReference>
<dbReference type="EMBL" id="FM864290">
    <property type="protein sequence ID" value="CAS06643.1"/>
    <property type="molecule type" value="Genomic_DNA"/>
</dbReference>
<evidence type="ECO:0000313" key="4">
    <source>
        <dbReference type="EMBL" id="CAS06643.1"/>
    </source>
</evidence>
<dbReference type="GO" id="GO:0004725">
    <property type="term" value="F:protein tyrosine phosphatase activity"/>
    <property type="evidence" value="ECO:0007669"/>
    <property type="project" value="InterPro"/>
</dbReference>
<dbReference type="RefSeq" id="YP_009665954.1">
    <property type="nucleotide sequence ID" value="NC_043378.1"/>
</dbReference>
<dbReference type="InterPro" id="IPR000242">
    <property type="entry name" value="PTP_cat"/>
</dbReference>
<feature type="domain" description="Tyrosine-protein phosphatase" evidence="2">
    <location>
        <begin position="28"/>
        <end position="257"/>
    </location>
</feature>
<sequence length="264" mass="30247">IERICREHYTILNMKISGPCEECKKLKNIKKNRSQNIECWDNTRVCLKKQRSNYIHANYVDGFEQVRKFIVTQEPMDHTLEDYWSMVWQAGTRVIVMLHGADAPAVPSVSGYSELKGFTVTVKSIALQSDYVEMVMNVFNINTIRSRTVYCFKYLSWPKEGITDILKLISFIKVVNDRQEDYNKPGLISLPGPIVVYSTTGIGRAPTFCALDICMFQLVNSAIVSIPSVVFGIRRQRRSSLESIDHYVFINNVIVYFLATIPPN</sequence>
<organism evidence="4">
    <name type="scientific">Bracoviriform rubeculae</name>
    <dbReference type="NCBI Taxonomy" id="47223"/>
    <lineage>
        <taxon>Viruses</taxon>
        <taxon>Viruses incertae sedis</taxon>
        <taxon>Polydnaviriformidae</taxon>
        <taxon>Bracoviriform</taxon>
    </lineage>
</organism>
<dbReference type="SMART" id="SM00404">
    <property type="entry name" value="PTPc_motif"/>
    <property type="match status" value="1"/>
</dbReference>
<gene>
    <name evidence="4" type="primary">PTP EX</name>
</gene>
<name>E4W7Q8_9VIRU</name>
<dbReference type="InterPro" id="IPR000387">
    <property type="entry name" value="Tyr_Pase_dom"/>
</dbReference>
<dbReference type="PROSITE" id="PS50056">
    <property type="entry name" value="TYR_PHOSPHATASE_2"/>
    <property type="match status" value="1"/>
</dbReference>
<feature type="non-terminal residue" evidence="4">
    <location>
        <position position="1"/>
    </location>
</feature>
<dbReference type="InterPro" id="IPR029021">
    <property type="entry name" value="Prot-tyrosine_phosphatase-like"/>
</dbReference>
<dbReference type="Gene3D" id="3.90.190.10">
    <property type="entry name" value="Protein tyrosine phosphatase superfamily"/>
    <property type="match status" value="1"/>
</dbReference>
<dbReference type="InterPro" id="IPR050348">
    <property type="entry name" value="Protein-Tyr_Phosphatase"/>
</dbReference>
<dbReference type="GeneID" id="41332113"/>
<proteinExistence type="inferred from homology"/>
<dbReference type="KEGG" id="vg:41332113"/>
<dbReference type="Pfam" id="PF00102">
    <property type="entry name" value="Y_phosphatase"/>
    <property type="match status" value="1"/>
</dbReference>
<feature type="domain" description="Tyrosine specific protein phosphatases" evidence="3">
    <location>
        <begin position="169"/>
        <end position="248"/>
    </location>
</feature>
<dbReference type="SUPFAM" id="SSF52799">
    <property type="entry name" value="(Phosphotyrosine protein) phosphatases II"/>
    <property type="match status" value="1"/>
</dbReference>
<dbReference type="PANTHER" id="PTHR19134:SF534">
    <property type="entry name" value="LD27988P"/>
    <property type="match status" value="1"/>
</dbReference>
<comment type="similarity">
    <text evidence="1">Belongs to the protein-tyrosine phosphatase family.</text>
</comment>
<evidence type="ECO:0000259" key="3">
    <source>
        <dbReference type="PROSITE" id="PS50056"/>
    </source>
</evidence>
<dbReference type="PRINTS" id="PR00700">
    <property type="entry name" value="PRTYPHPHTASE"/>
</dbReference>
<dbReference type="PANTHER" id="PTHR19134">
    <property type="entry name" value="RECEPTOR-TYPE TYROSINE-PROTEIN PHOSPHATASE"/>
    <property type="match status" value="1"/>
</dbReference>
<reference evidence="4" key="1">
    <citation type="journal article" date="2012" name="BMC Evol. Biol.">
        <title>Evolutionary mechanisms driving the evolution of a large polydnavirus gene family coding for protein tyrosine phosphatases.</title>
        <authorList>
            <person name="Serbielle C."/>
            <person name="Dupas S."/>
            <person name="Perdereau E."/>
            <person name="Hericourt F."/>
            <person name="Dupuy C."/>
            <person name="Huguet E."/>
            <person name="Drezen J.M."/>
        </authorList>
    </citation>
    <scope>NUCLEOTIDE SEQUENCE</scope>
    <source>
        <strain evidence="4">2</strain>
    </source>
</reference>
<accession>E4W7Q8</accession>
<dbReference type="SMART" id="SM00194">
    <property type="entry name" value="PTPc"/>
    <property type="match status" value="1"/>
</dbReference>
<feature type="non-terminal residue" evidence="4">
    <location>
        <position position="264"/>
    </location>
</feature>
<evidence type="ECO:0000256" key="1">
    <source>
        <dbReference type="ARBA" id="ARBA00009580"/>
    </source>
</evidence>
<evidence type="ECO:0000259" key="2">
    <source>
        <dbReference type="PROSITE" id="PS50055"/>
    </source>
</evidence>
<dbReference type="InterPro" id="IPR003595">
    <property type="entry name" value="Tyr_Pase_cat"/>
</dbReference>
<protein>
    <submittedName>
        <fullName evidence="4">Protein tyrosine phosphatase</fullName>
    </submittedName>
</protein>